<dbReference type="InterPro" id="IPR051783">
    <property type="entry name" value="NAD(P)-dependent_oxidoreduct"/>
</dbReference>
<sequence>MDIFVTGASGYIGSALSRTLIARGHRVRGLARTPLAEAVVRGHGAEPVRASLTDLDALARAAAEGDGVVHTAATETADRAEVDRAAVTAMLGAMAGGVFITTTGAPRTRSSRTPVTEDDTAPADGPLAWLAEAEARVLDSRVRGVVVRPPMVYGDGGGPVHRLVAQAAADGVARYIGDGENRWSTVHVRDLALAYARLLESPATGAFHVADGHLSLVDLMTAVGAAAAVPVAAWSLDEAIAAHGWGASFLAADAVLDTTRIQAAGWSPAIGRGIPDDLMSTA</sequence>
<dbReference type="SUPFAM" id="SSF51735">
    <property type="entry name" value="NAD(P)-binding Rossmann-fold domains"/>
    <property type="match status" value="1"/>
</dbReference>
<feature type="region of interest" description="Disordered" evidence="1">
    <location>
        <begin position="103"/>
        <end position="123"/>
    </location>
</feature>
<accession>A0ABT1ICP5</accession>
<feature type="domain" description="NAD-dependent epimerase/dehydratase" evidence="2">
    <location>
        <begin position="3"/>
        <end position="89"/>
    </location>
</feature>
<keyword evidence="4" id="KW-1185">Reference proteome</keyword>
<reference evidence="3 4" key="1">
    <citation type="submission" date="2022-06" db="EMBL/GenBank/DDBJ databases">
        <title>Genomic Encyclopedia of Archaeal and Bacterial Type Strains, Phase II (KMG-II): from individual species to whole genera.</title>
        <authorList>
            <person name="Goeker M."/>
        </authorList>
    </citation>
    <scope>NUCLEOTIDE SEQUENCE [LARGE SCALE GENOMIC DNA]</scope>
    <source>
        <strain evidence="3 4">DSM 44255</strain>
    </source>
</reference>
<organism evidence="3 4">
    <name type="scientific">Actinokineospora diospyrosa</name>
    <dbReference type="NCBI Taxonomy" id="103728"/>
    <lineage>
        <taxon>Bacteria</taxon>
        <taxon>Bacillati</taxon>
        <taxon>Actinomycetota</taxon>
        <taxon>Actinomycetes</taxon>
        <taxon>Pseudonocardiales</taxon>
        <taxon>Pseudonocardiaceae</taxon>
        <taxon>Actinokineospora</taxon>
    </lineage>
</organism>
<evidence type="ECO:0000313" key="4">
    <source>
        <dbReference type="Proteomes" id="UP001205185"/>
    </source>
</evidence>
<comment type="caution">
    <text evidence="3">The sequence shown here is derived from an EMBL/GenBank/DDBJ whole genome shotgun (WGS) entry which is preliminary data.</text>
</comment>
<evidence type="ECO:0000259" key="2">
    <source>
        <dbReference type="Pfam" id="PF01370"/>
    </source>
</evidence>
<dbReference type="RefSeq" id="WP_253887334.1">
    <property type="nucleotide sequence ID" value="NZ_BAAAVB010000009.1"/>
</dbReference>
<dbReference type="Proteomes" id="UP001205185">
    <property type="component" value="Unassembled WGS sequence"/>
</dbReference>
<dbReference type="PANTHER" id="PTHR48079:SF6">
    <property type="entry name" value="NAD(P)-BINDING DOMAIN-CONTAINING PROTEIN-RELATED"/>
    <property type="match status" value="1"/>
</dbReference>
<dbReference type="InterPro" id="IPR001509">
    <property type="entry name" value="Epimerase_deHydtase"/>
</dbReference>
<dbReference type="Gene3D" id="3.40.50.720">
    <property type="entry name" value="NAD(P)-binding Rossmann-like Domain"/>
    <property type="match status" value="1"/>
</dbReference>
<proteinExistence type="predicted"/>
<evidence type="ECO:0000256" key="1">
    <source>
        <dbReference type="SAM" id="MobiDB-lite"/>
    </source>
</evidence>
<dbReference type="InterPro" id="IPR036291">
    <property type="entry name" value="NAD(P)-bd_dom_sf"/>
</dbReference>
<dbReference type="Pfam" id="PF01370">
    <property type="entry name" value="Epimerase"/>
    <property type="match status" value="2"/>
</dbReference>
<protein>
    <submittedName>
        <fullName evidence="3">Nucleoside-diphosphate-sugar epimerase</fullName>
    </submittedName>
</protein>
<dbReference type="EMBL" id="JAMTCO010000007">
    <property type="protein sequence ID" value="MCP2270348.1"/>
    <property type="molecule type" value="Genomic_DNA"/>
</dbReference>
<dbReference type="PANTHER" id="PTHR48079">
    <property type="entry name" value="PROTEIN YEEZ"/>
    <property type="match status" value="1"/>
</dbReference>
<feature type="domain" description="NAD-dependent epimerase/dehydratase" evidence="2">
    <location>
        <begin position="141"/>
        <end position="205"/>
    </location>
</feature>
<gene>
    <name evidence="3" type="ORF">LV75_002849</name>
</gene>
<name>A0ABT1ICP5_9PSEU</name>
<evidence type="ECO:0000313" key="3">
    <source>
        <dbReference type="EMBL" id="MCP2270348.1"/>
    </source>
</evidence>